<comment type="caution">
    <text evidence="1">The sequence shown here is derived from an EMBL/GenBank/DDBJ whole genome shotgun (WGS) entry which is preliminary data.</text>
</comment>
<dbReference type="EMBL" id="PETL01000173">
    <property type="protein sequence ID" value="PIV64182.1"/>
    <property type="molecule type" value="Genomic_DNA"/>
</dbReference>
<dbReference type="Gene3D" id="3.10.450.620">
    <property type="entry name" value="JHP933, nucleotidyltransferase-like core domain"/>
    <property type="match status" value="1"/>
</dbReference>
<accession>A0A2M7E8W0</accession>
<gene>
    <name evidence="1" type="ORF">COS11_03530</name>
</gene>
<dbReference type="Proteomes" id="UP000228886">
    <property type="component" value="Unassembled WGS sequence"/>
</dbReference>
<evidence type="ECO:0000313" key="1">
    <source>
        <dbReference type="EMBL" id="PIV64182.1"/>
    </source>
</evidence>
<reference evidence="2" key="1">
    <citation type="submission" date="2017-09" db="EMBL/GenBank/DDBJ databases">
        <title>Depth-based differentiation of microbial function through sediment-hosted aquifers and enrichment of novel symbionts in the deep terrestrial subsurface.</title>
        <authorList>
            <person name="Probst A.J."/>
            <person name="Ladd B."/>
            <person name="Jarett J.K."/>
            <person name="Geller-Mcgrath D.E."/>
            <person name="Sieber C.M.K."/>
            <person name="Emerson J.B."/>
            <person name="Anantharaman K."/>
            <person name="Thomas B.C."/>
            <person name="Malmstrom R."/>
            <person name="Stieglmeier M."/>
            <person name="Klingl A."/>
            <person name="Woyke T."/>
            <person name="Ryan C.M."/>
            <person name="Banfield J.F."/>
        </authorList>
    </citation>
    <scope>NUCLEOTIDE SEQUENCE [LARGE SCALE GENOMIC DNA]</scope>
</reference>
<organism evidence="1 2">
    <name type="scientific">bacterium (Candidatus Ratteibacteria) CG01_land_8_20_14_3_00_40_19</name>
    <dbReference type="NCBI Taxonomy" id="2014290"/>
    <lineage>
        <taxon>Bacteria</taxon>
        <taxon>Candidatus Ratteibacteria</taxon>
    </lineage>
</organism>
<evidence type="ECO:0000313" key="2">
    <source>
        <dbReference type="Proteomes" id="UP000228886"/>
    </source>
</evidence>
<dbReference type="AlphaFoldDB" id="A0A2M7E8W0"/>
<protein>
    <submittedName>
        <fullName evidence="1">Nucleotidyl transferase AbiEii/AbiGii toxin family protein</fullName>
    </submittedName>
</protein>
<sequence>MINKQEIMDFSREFGLSPNVVEKDYVLGWILDGISHQPKISNGWIFKGGTCLKKCYFETYRFSEDLDFTLKNQEQINNDFLMGVFKDLTDKVYEKTGIEMPKDKISFDIYQNPRGKTSAQGKISYRGPMKPGGNLPTIKLDLTADEILMLEPVDREVHHPYSDRPKQGIHIQCYCFEELFAEKIRALAERLRPIDLYDVVNLYRHEGINPDRTLVLSTLGKKCQFKNIPIPTMEILNAKPERTELVNEWSNMLKQQLHVLPPFEQFWQDYLYYSVKST</sequence>
<keyword evidence="1" id="KW-0808">Transferase</keyword>
<proteinExistence type="predicted"/>
<dbReference type="InterPro" id="IPR014942">
    <property type="entry name" value="AbiEii"/>
</dbReference>
<dbReference type="GO" id="GO:0016740">
    <property type="term" value="F:transferase activity"/>
    <property type="evidence" value="ECO:0007669"/>
    <property type="project" value="UniProtKB-KW"/>
</dbReference>
<dbReference type="Pfam" id="PF08843">
    <property type="entry name" value="AbiEii"/>
    <property type="match status" value="1"/>
</dbReference>
<name>A0A2M7E8W0_9BACT</name>